<reference evidence="11" key="1">
    <citation type="submission" date="2022-02" db="EMBL/GenBank/DDBJ databases">
        <title>Crop Bioprotection Bacillus Genome Sequencing.</title>
        <authorList>
            <person name="Dunlap C."/>
        </authorList>
    </citation>
    <scope>NUCLEOTIDE SEQUENCE</scope>
    <source>
        <strain evidence="11">98-1</strain>
    </source>
</reference>
<gene>
    <name evidence="11" type="ORF">MOC71_11495</name>
</gene>
<sequence>MGVMKRYMQFVKPYKKQIFVTVLIGIVKFSIPLALPLLLKYVVDDIIQGGGTASDKTTSLFTIMAIMFALFLILRPPVEYYRQYFAQWTASKVLYDIRAKLFDHIQKLSLRFYANTRTGEVISRVINDVEQTKDFVITGLMNIWLDMLTILIVISIMLTLDVKLTLISIVLFPLYGISVKYFYGRLRKLTRERSQALAQVQGHLHERIQGMPVIRSFAIEDHEQDHFNEKNSHFLDKAISHTNWNAKTFAVVNTITDLAPLIVIACAGYFVINGPLTVGTMVAFVGYIDRMYNPVRRLINSSTTLTQSIASMDRVFEFIDEPYELTDKPNAMKAGQIRGEVEFQNVSFQYEKEKENILHDVSLKVNRGETVALVGMSGGGKSTLVSLIPRFYDVTSGRLLIDGTDIRDYEARSLRNQVGMVLQDTFLFSETIRENIAIGQPGATLEEIIEAAKAANAHEFIMGFPEGYETRVGERGVKLSGGQKQRISIARVFLKNPPLLILDEATSALDLESEHYIQEAMDKLAKDRTTFVVAHRLSTITHADKIVVMENGTITETGTHHELMEYDSQYKHLFTIQNLS</sequence>
<evidence type="ECO:0000256" key="7">
    <source>
        <dbReference type="ARBA" id="ARBA00023136"/>
    </source>
</evidence>
<dbReference type="InterPro" id="IPR036640">
    <property type="entry name" value="ABC1_TM_sf"/>
</dbReference>
<dbReference type="Proteomes" id="UP001067121">
    <property type="component" value="Unassembled WGS sequence"/>
</dbReference>
<dbReference type="InterPro" id="IPR017871">
    <property type="entry name" value="ABC_transporter-like_CS"/>
</dbReference>
<dbReference type="FunFam" id="3.40.50.300:FF:000218">
    <property type="entry name" value="Multidrug ABC transporter ATP-binding protein"/>
    <property type="match status" value="1"/>
</dbReference>
<dbReference type="InterPro" id="IPR027417">
    <property type="entry name" value="P-loop_NTPase"/>
</dbReference>
<dbReference type="InterPro" id="IPR003439">
    <property type="entry name" value="ABC_transporter-like_ATP-bd"/>
</dbReference>
<dbReference type="PROSITE" id="PS00211">
    <property type="entry name" value="ABC_TRANSPORTER_1"/>
    <property type="match status" value="1"/>
</dbReference>
<dbReference type="RefSeq" id="WP_268523884.1">
    <property type="nucleotide sequence ID" value="NZ_JALAOH010000027.1"/>
</dbReference>
<feature type="domain" description="ABC transmembrane type-1" evidence="10">
    <location>
        <begin position="19"/>
        <end position="307"/>
    </location>
</feature>
<evidence type="ECO:0000256" key="3">
    <source>
        <dbReference type="ARBA" id="ARBA00022692"/>
    </source>
</evidence>
<dbReference type="GO" id="GO:0005886">
    <property type="term" value="C:plasma membrane"/>
    <property type="evidence" value="ECO:0007669"/>
    <property type="project" value="UniProtKB-SubCell"/>
</dbReference>
<dbReference type="SUPFAM" id="SSF52540">
    <property type="entry name" value="P-loop containing nucleoside triphosphate hydrolases"/>
    <property type="match status" value="1"/>
</dbReference>
<dbReference type="Pfam" id="PF00664">
    <property type="entry name" value="ABC_membrane"/>
    <property type="match status" value="1"/>
</dbReference>
<evidence type="ECO:0000256" key="8">
    <source>
        <dbReference type="SAM" id="Phobius"/>
    </source>
</evidence>
<evidence type="ECO:0000256" key="1">
    <source>
        <dbReference type="ARBA" id="ARBA00004651"/>
    </source>
</evidence>
<dbReference type="Gene3D" id="1.20.1560.10">
    <property type="entry name" value="ABC transporter type 1, transmembrane domain"/>
    <property type="match status" value="1"/>
</dbReference>
<comment type="caution">
    <text evidence="11">The sequence shown here is derived from an EMBL/GenBank/DDBJ whole genome shotgun (WGS) entry which is preliminary data.</text>
</comment>
<dbReference type="GO" id="GO:0005524">
    <property type="term" value="F:ATP binding"/>
    <property type="evidence" value="ECO:0007669"/>
    <property type="project" value="UniProtKB-KW"/>
</dbReference>
<dbReference type="PROSITE" id="PS50893">
    <property type="entry name" value="ABC_TRANSPORTER_2"/>
    <property type="match status" value="1"/>
</dbReference>
<keyword evidence="5 11" id="KW-0067">ATP-binding</keyword>
<feature type="transmembrane region" description="Helical" evidence="8">
    <location>
        <begin position="164"/>
        <end position="183"/>
    </location>
</feature>
<comment type="similarity">
    <text evidence="2">Belongs to the ABC transporter superfamily.</text>
</comment>
<name>A0AAP3FVS1_BACVA</name>
<evidence type="ECO:0000313" key="12">
    <source>
        <dbReference type="Proteomes" id="UP001067121"/>
    </source>
</evidence>
<dbReference type="InterPro" id="IPR039421">
    <property type="entry name" value="Type_1_exporter"/>
</dbReference>
<dbReference type="SMART" id="SM00382">
    <property type="entry name" value="AAA"/>
    <property type="match status" value="1"/>
</dbReference>
<dbReference type="AlphaFoldDB" id="A0AAP3FVS1"/>
<feature type="domain" description="ABC transporter" evidence="9">
    <location>
        <begin position="341"/>
        <end position="576"/>
    </location>
</feature>
<evidence type="ECO:0000256" key="2">
    <source>
        <dbReference type="ARBA" id="ARBA00005417"/>
    </source>
</evidence>
<evidence type="ECO:0000256" key="5">
    <source>
        <dbReference type="ARBA" id="ARBA00022840"/>
    </source>
</evidence>
<dbReference type="GO" id="GO:0015421">
    <property type="term" value="F:ABC-type oligopeptide transporter activity"/>
    <property type="evidence" value="ECO:0007669"/>
    <property type="project" value="TreeGrafter"/>
</dbReference>
<evidence type="ECO:0000256" key="4">
    <source>
        <dbReference type="ARBA" id="ARBA00022741"/>
    </source>
</evidence>
<keyword evidence="3 8" id="KW-0812">Transmembrane</keyword>
<dbReference type="Gene3D" id="3.40.50.300">
    <property type="entry name" value="P-loop containing nucleotide triphosphate hydrolases"/>
    <property type="match status" value="1"/>
</dbReference>
<dbReference type="PANTHER" id="PTHR43394">
    <property type="entry name" value="ATP-DEPENDENT PERMEASE MDL1, MITOCHONDRIAL"/>
    <property type="match status" value="1"/>
</dbReference>
<evidence type="ECO:0000256" key="6">
    <source>
        <dbReference type="ARBA" id="ARBA00022989"/>
    </source>
</evidence>
<dbReference type="SUPFAM" id="SSF90123">
    <property type="entry name" value="ABC transporter transmembrane region"/>
    <property type="match status" value="1"/>
</dbReference>
<keyword evidence="6 8" id="KW-1133">Transmembrane helix</keyword>
<keyword evidence="7 8" id="KW-0472">Membrane</keyword>
<dbReference type="EMBL" id="JALAOH010000027">
    <property type="protein sequence ID" value="MCY8317345.1"/>
    <property type="molecule type" value="Genomic_DNA"/>
</dbReference>
<dbReference type="Pfam" id="PF00005">
    <property type="entry name" value="ABC_tran"/>
    <property type="match status" value="1"/>
</dbReference>
<evidence type="ECO:0000259" key="9">
    <source>
        <dbReference type="PROSITE" id="PS50893"/>
    </source>
</evidence>
<dbReference type="InterPro" id="IPR003593">
    <property type="entry name" value="AAA+_ATPase"/>
</dbReference>
<dbReference type="InterPro" id="IPR011527">
    <property type="entry name" value="ABC1_TM_dom"/>
</dbReference>
<dbReference type="CDD" id="cd03251">
    <property type="entry name" value="ABCC_MsbA"/>
    <property type="match status" value="1"/>
</dbReference>
<keyword evidence="4" id="KW-0547">Nucleotide-binding</keyword>
<dbReference type="GO" id="GO:0016887">
    <property type="term" value="F:ATP hydrolysis activity"/>
    <property type="evidence" value="ECO:0007669"/>
    <property type="project" value="InterPro"/>
</dbReference>
<proteinExistence type="inferred from homology"/>
<dbReference type="PANTHER" id="PTHR43394:SF1">
    <property type="entry name" value="ATP-BINDING CASSETTE SUB-FAMILY B MEMBER 10, MITOCHONDRIAL"/>
    <property type="match status" value="1"/>
</dbReference>
<evidence type="ECO:0000259" key="10">
    <source>
        <dbReference type="PROSITE" id="PS50929"/>
    </source>
</evidence>
<feature type="transmembrane region" description="Helical" evidence="8">
    <location>
        <begin position="59"/>
        <end position="78"/>
    </location>
</feature>
<dbReference type="PROSITE" id="PS50929">
    <property type="entry name" value="ABC_TM1F"/>
    <property type="match status" value="1"/>
</dbReference>
<protein>
    <submittedName>
        <fullName evidence="11">ABC transporter ATP-binding protein/permease</fullName>
    </submittedName>
</protein>
<feature type="transmembrane region" description="Helical" evidence="8">
    <location>
        <begin position="20"/>
        <end position="39"/>
    </location>
</feature>
<feature type="transmembrane region" description="Helical" evidence="8">
    <location>
        <begin position="135"/>
        <end position="158"/>
    </location>
</feature>
<accession>A0AAP3FVS1</accession>
<dbReference type="CDD" id="cd18554">
    <property type="entry name" value="ABC_6TM_Sav1866_like"/>
    <property type="match status" value="1"/>
</dbReference>
<organism evidence="11 12">
    <name type="scientific">Bacillus vallismortis</name>
    <dbReference type="NCBI Taxonomy" id="72361"/>
    <lineage>
        <taxon>Bacteria</taxon>
        <taxon>Bacillati</taxon>
        <taxon>Bacillota</taxon>
        <taxon>Bacilli</taxon>
        <taxon>Bacillales</taxon>
        <taxon>Bacillaceae</taxon>
        <taxon>Bacillus</taxon>
    </lineage>
</organism>
<evidence type="ECO:0000313" key="11">
    <source>
        <dbReference type="EMBL" id="MCY8317345.1"/>
    </source>
</evidence>
<comment type="subcellular location">
    <subcellularLocation>
        <location evidence="1">Cell membrane</location>
        <topology evidence="1">Multi-pass membrane protein</topology>
    </subcellularLocation>
</comment>